<dbReference type="CDD" id="cd17546">
    <property type="entry name" value="REC_hyHK_CKI1_RcsC-like"/>
    <property type="match status" value="1"/>
</dbReference>
<keyword evidence="9" id="KW-0418">Kinase</keyword>
<dbReference type="GO" id="GO:0005524">
    <property type="term" value="F:ATP binding"/>
    <property type="evidence" value="ECO:0007669"/>
    <property type="project" value="UniProtKB-KW"/>
</dbReference>
<evidence type="ECO:0000256" key="9">
    <source>
        <dbReference type="ARBA" id="ARBA00022777"/>
    </source>
</evidence>
<dbReference type="InterPro" id="IPR003661">
    <property type="entry name" value="HisK_dim/P_dom"/>
</dbReference>
<dbReference type="InterPro" id="IPR001789">
    <property type="entry name" value="Sig_transdc_resp-reg_receiver"/>
</dbReference>
<keyword evidence="6" id="KW-0808">Transferase</keyword>
<dbReference type="PROSITE" id="PS50885">
    <property type="entry name" value="HAMP"/>
    <property type="match status" value="1"/>
</dbReference>
<evidence type="ECO:0000256" key="2">
    <source>
        <dbReference type="ARBA" id="ARBA00004370"/>
    </source>
</evidence>
<dbReference type="InterPro" id="IPR011006">
    <property type="entry name" value="CheY-like_superfamily"/>
</dbReference>
<dbReference type="InterPro" id="IPR036890">
    <property type="entry name" value="HATPase_C_sf"/>
</dbReference>
<dbReference type="Gene3D" id="3.40.50.2300">
    <property type="match status" value="1"/>
</dbReference>
<dbReference type="FunFam" id="3.30.565.10:FF:000010">
    <property type="entry name" value="Sensor histidine kinase RcsC"/>
    <property type="match status" value="1"/>
</dbReference>
<evidence type="ECO:0000256" key="11">
    <source>
        <dbReference type="ARBA" id="ARBA00022989"/>
    </source>
</evidence>
<keyword evidence="8" id="KW-0547">Nucleotide-binding</keyword>
<feature type="domain" description="Response regulatory" evidence="18">
    <location>
        <begin position="524"/>
        <end position="646"/>
    </location>
</feature>
<dbReference type="Gene3D" id="1.10.287.130">
    <property type="match status" value="1"/>
</dbReference>
<dbReference type="SMART" id="SM00304">
    <property type="entry name" value="HAMP"/>
    <property type="match status" value="1"/>
</dbReference>
<dbReference type="PANTHER" id="PTHR45339:SF1">
    <property type="entry name" value="HYBRID SIGNAL TRANSDUCTION HISTIDINE KINASE J"/>
    <property type="match status" value="1"/>
</dbReference>
<proteinExistence type="inferred from homology"/>
<dbReference type="InterPro" id="IPR003660">
    <property type="entry name" value="HAMP_dom"/>
</dbReference>
<evidence type="ECO:0000256" key="3">
    <source>
        <dbReference type="ARBA" id="ARBA00006402"/>
    </source>
</evidence>
<evidence type="ECO:0000256" key="15">
    <source>
        <dbReference type="PROSITE-ProRule" id="PRU00169"/>
    </source>
</evidence>
<comment type="catalytic activity">
    <reaction evidence="1">
        <text>ATP + protein L-histidine = ADP + protein N-phospho-L-histidine.</text>
        <dbReference type="EC" id="2.7.13.3"/>
    </reaction>
</comment>
<dbReference type="Pfam" id="PF00672">
    <property type="entry name" value="HAMP"/>
    <property type="match status" value="1"/>
</dbReference>
<keyword evidence="10" id="KW-0067">ATP-binding</keyword>
<gene>
    <name evidence="20" type="ORF">DXZ20_36090</name>
</gene>
<evidence type="ECO:0000259" key="18">
    <source>
        <dbReference type="PROSITE" id="PS50110"/>
    </source>
</evidence>
<dbReference type="PROSITE" id="PS50110">
    <property type="entry name" value="RESPONSE_REGULATORY"/>
    <property type="match status" value="1"/>
</dbReference>
<keyword evidence="7 16" id="KW-0812">Transmembrane</keyword>
<dbReference type="SMART" id="SM00388">
    <property type="entry name" value="HisKA"/>
    <property type="match status" value="1"/>
</dbReference>
<dbReference type="Proteomes" id="UP000481033">
    <property type="component" value="Unassembled WGS sequence"/>
</dbReference>
<dbReference type="Gene3D" id="6.10.340.10">
    <property type="match status" value="1"/>
</dbReference>
<dbReference type="PROSITE" id="PS50109">
    <property type="entry name" value="HIS_KIN"/>
    <property type="match status" value="1"/>
</dbReference>
<evidence type="ECO:0000256" key="4">
    <source>
        <dbReference type="ARBA" id="ARBA00012438"/>
    </source>
</evidence>
<keyword evidence="12" id="KW-0902">Two-component regulatory system</keyword>
<evidence type="ECO:0000256" key="7">
    <source>
        <dbReference type="ARBA" id="ARBA00022692"/>
    </source>
</evidence>
<feature type="transmembrane region" description="Helical" evidence="16">
    <location>
        <begin position="20"/>
        <end position="38"/>
    </location>
</feature>
<dbReference type="Pfam" id="PF00512">
    <property type="entry name" value="HisKA"/>
    <property type="match status" value="1"/>
</dbReference>
<dbReference type="FunFam" id="1.10.287.130:FF:000004">
    <property type="entry name" value="Ethylene receptor 1"/>
    <property type="match status" value="1"/>
</dbReference>
<evidence type="ECO:0000259" key="19">
    <source>
        <dbReference type="PROSITE" id="PS50885"/>
    </source>
</evidence>
<dbReference type="CDD" id="cd06225">
    <property type="entry name" value="HAMP"/>
    <property type="match status" value="1"/>
</dbReference>
<evidence type="ECO:0000256" key="8">
    <source>
        <dbReference type="ARBA" id="ARBA00022741"/>
    </source>
</evidence>
<keyword evidence="21" id="KW-1185">Reference proteome</keyword>
<dbReference type="RefSeq" id="WP_163703237.1">
    <property type="nucleotide sequence ID" value="NZ_QXHD01000004.1"/>
</dbReference>
<dbReference type="Pfam" id="PF02518">
    <property type="entry name" value="HATPase_c"/>
    <property type="match status" value="1"/>
</dbReference>
<evidence type="ECO:0000256" key="10">
    <source>
        <dbReference type="ARBA" id="ARBA00022840"/>
    </source>
</evidence>
<evidence type="ECO:0000256" key="16">
    <source>
        <dbReference type="SAM" id="Phobius"/>
    </source>
</evidence>
<evidence type="ECO:0000313" key="21">
    <source>
        <dbReference type="Proteomes" id="UP000481033"/>
    </source>
</evidence>
<dbReference type="CDD" id="cd00082">
    <property type="entry name" value="HisKA"/>
    <property type="match status" value="1"/>
</dbReference>
<keyword evidence="11 16" id="KW-1133">Transmembrane helix</keyword>
<dbReference type="GO" id="GO:0000155">
    <property type="term" value="F:phosphorelay sensor kinase activity"/>
    <property type="evidence" value="ECO:0007669"/>
    <property type="project" value="InterPro"/>
</dbReference>
<sequence>MKNLRKFLVLKFQNSVALRYLTIASSFVLAVQLVFSLLQISRNQTQQMTNLRTQVESRADFLRGVAPEAVFDLDFLYLETMMQQATEDSDIVYSVIISHDGELLTQYLNREQPLIKLVASESETQSDDLLGLLVKVDQLPYVHQVQLPIESFGKPLGQLRLGYSTQRVRSESVKAALESIIRALLVSFLLALLTIALFNRQVYKPLTSLRKFAQGFEEGNLDQRIEIGCPDEIGQVGNALNRMADQLQENWVKLAEALDQSIAANRAKSEFLASMSHELRTPLNAILGFSELMAREKDVTPNQKRTLDTINRSGEHLLSLINDVLEMAKIEAGQTLIEPVAFDLHHFLQTLHDMLSIRAKAQNLHFVFDYPSDLPRYVKADERKLRQVLLNLLSNAVKFTKEGSVKLQVKTLPDSSQAQSYRFKFAVEDTGLGISEENLTVIFEPFEQTEVGRNSQQGTGLGLAISRRYVRLMGGDLTVSSQLGQGSTFQFSVPMQMVEAIDVKVASAEVKHVVGLAPDQDTCRLLIVEDVEENQQLLTRVLELVGFEVQVATNGMEGVECWKEWQPHLIWMDMRMPVMDGLEATRHIRDLEKNQPSGKKHSTIIIALTAFAFEDHRTMALEAGCDDYVRKPFREQNLFEKLEQHLGVRYLYEGDEPDKSEESVNVNSTSVAVNEPIDKQIAAMPRDWLIKLHEASIQLDREAVSQLLQQVVDDHGALVNELQTWVNSFRFDKITDYTADILEVHHG</sequence>
<feature type="domain" description="Histidine kinase" evidence="17">
    <location>
        <begin position="274"/>
        <end position="497"/>
    </location>
</feature>
<dbReference type="SMART" id="SM00448">
    <property type="entry name" value="REC"/>
    <property type="match status" value="1"/>
</dbReference>
<evidence type="ECO:0000256" key="14">
    <source>
        <dbReference type="ARBA" id="ARBA00074306"/>
    </source>
</evidence>
<dbReference type="Gene3D" id="3.30.565.10">
    <property type="entry name" value="Histidine kinase-like ATPase, C-terminal domain"/>
    <property type="match status" value="1"/>
</dbReference>
<organism evidence="20 21">
    <name type="scientific">Adonisia turfae CCMR0081</name>
    <dbReference type="NCBI Taxonomy" id="2292702"/>
    <lineage>
        <taxon>Bacteria</taxon>
        <taxon>Bacillati</taxon>
        <taxon>Cyanobacteriota</taxon>
        <taxon>Adonisia</taxon>
        <taxon>Adonisia turfae</taxon>
    </lineage>
</organism>
<comment type="subcellular location">
    <subcellularLocation>
        <location evidence="2">Membrane</location>
    </subcellularLocation>
</comment>
<keyword evidence="13 16" id="KW-0472">Membrane</keyword>
<dbReference type="PRINTS" id="PR00344">
    <property type="entry name" value="BCTRLSENSOR"/>
</dbReference>
<feature type="transmembrane region" description="Helical" evidence="16">
    <location>
        <begin position="179"/>
        <end position="198"/>
    </location>
</feature>
<reference evidence="20 21" key="1">
    <citation type="journal article" date="2020" name="Microb. Ecol.">
        <title>Ecogenomics of the Marine Benthic Filamentous Cyanobacterium Adonisia.</title>
        <authorList>
            <person name="Walter J.M."/>
            <person name="Coutinho F.H."/>
            <person name="Leomil L."/>
            <person name="Hargreaves P.I."/>
            <person name="Campeao M.E."/>
            <person name="Vieira V.V."/>
            <person name="Silva B.S."/>
            <person name="Fistarol G.O."/>
            <person name="Salomon P.S."/>
            <person name="Sawabe T."/>
            <person name="Mino S."/>
            <person name="Hosokawa M."/>
            <person name="Miyashita H."/>
            <person name="Maruyama F."/>
            <person name="van Verk M.C."/>
            <person name="Dutilh B.E."/>
            <person name="Thompson C.C."/>
            <person name="Thompson F.L."/>
        </authorList>
    </citation>
    <scope>NUCLEOTIDE SEQUENCE [LARGE SCALE GENOMIC DNA]</scope>
    <source>
        <strain evidence="20 21">CCMR0081</strain>
    </source>
</reference>
<dbReference type="InterPro" id="IPR036097">
    <property type="entry name" value="HisK_dim/P_sf"/>
</dbReference>
<dbReference type="InterPro" id="IPR005467">
    <property type="entry name" value="His_kinase_dom"/>
</dbReference>
<dbReference type="InterPro" id="IPR004358">
    <property type="entry name" value="Sig_transdc_His_kin-like_C"/>
</dbReference>
<evidence type="ECO:0000256" key="6">
    <source>
        <dbReference type="ARBA" id="ARBA00022679"/>
    </source>
</evidence>
<evidence type="ECO:0000313" key="20">
    <source>
        <dbReference type="EMBL" id="NEZ60963.1"/>
    </source>
</evidence>
<dbReference type="AlphaFoldDB" id="A0A6M0RYJ3"/>
<evidence type="ECO:0000256" key="13">
    <source>
        <dbReference type="ARBA" id="ARBA00023136"/>
    </source>
</evidence>
<dbReference type="Pfam" id="PF00072">
    <property type="entry name" value="Response_reg"/>
    <property type="match status" value="1"/>
</dbReference>
<dbReference type="SMART" id="SM00387">
    <property type="entry name" value="HATPase_c"/>
    <property type="match status" value="1"/>
</dbReference>
<dbReference type="SUPFAM" id="SSF52172">
    <property type="entry name" value="CheY-like"/>
    <property type="match status" value="1"/>
</dbReference>
<protein>
    <recommendedName>
        <fullName evidence="14">Circadian input-output histidine kinase CikA</fullName>
        <ecNumber evidence="4">2.7.13.3</ecNumber>
    </recommendedName>
</protein>
<keyword evidence="5 15" id="KW-0597">Phosphoprotein</keyword>
<evidence type="ECO:0000256" key="5">
    <source>
        <dbReference type="ARBA" id="ARBA00022553"/>
    </source>
</evidence>
<dbReference type="SUPFAM" id="SSF158472">
    <property type="entry name" value="HAMP domain-like"/>
    <property type="match status" value="1"/>
</dbReference>
<comment type="similarity">
    <text evidence="3">In the N-terminal section; belongs to the phytochrome family.</text>
</comment>
<evidence type="ECO:0000256" key="12">
    <source>
        <dbReference type="ARBA" id="ARBA00023012"/>
    </source>
</evidence>
<dbReference type="EMBL" id="QXHD01000004">
    <property type="protein sequence ID" value="NEZ60963.1"/>
    <property type="molecule type" value="Genomic_DNA"/>
</dbReference>
<evidence type="ECO:0000259" key="17">
    <source>
        <dbReference type="PROSITE" id="PS50109"/>
    </source>
</evidence>
<dbReference type="InterPro" id="IPR003594">
    <property type="entry name" value="HATPase_dom"/>
</dbReference>
<dbReference type="SUPFAM" id="SSF55874">
    <property type="entry name" value="ATPase domain of HSP90 chaperone/DNA topoisomerase II/histidine kinase"/>
    <property type="match status" value="1"/>
</dbReference>
<feature type="domain" description="HAMP" evidence="19">
    <location>
        <begin position="200"/>
        <end position="252"/>
    </location>
</feature>
<dbReference type="EC" id="2.7.13.3" evidence="4"/>
<accession>A0A6M0RYJ3</accession>
<dbReference type="SUPFAM" id="SSF47384">
    <property type="entry name" value="Homodimeric domain of signal transducing histidine kinase"/>
    <property type="match status" value="1"/>
</dbReference>
<feature type="modified residue" description="4-aspartylphosphate" evidence="15">
    <location>
        <position position="573"/>
    </location>
</feature>
<dbReference type="CDD" id="cd16922">
    <property type="entry name" value="HATPase_EvgS-ArcB-TorS-like"/>
    <property type="match status" value="1"/>
</dbReference>
<dbReference type="PANTHER" id="PTHR45339">
    <property type="entry name" value="HYBRID SIGNAL TRANSDUCTION HISTIDINE KINASE J"/>
    <property type="match status" value="1"/>
</dbReference>
<evidence type="ECO:0000256" key="1">
    <source>
        <dbReference type="ARBA" id="ARBA00000085"/>
    </source>
</evidence>
<comment type="caution">
    <text evidence="20">The sequence shown here is derived from an EMBL/GenBank/DDBJ whole genome shotgun (WGS) entry which is preliminary data.</text>
</comment>
<dbReference type="GO" id="GO:0016020">
    <property type="term" value="C:membrane"/>
    <property type="evidence" value="ECO:0007669"/>
    <property type="project" value="UniProtKB-SubCell"/>
</dbReference>
<name>A0A6M0RYJ3_9CYAN</name>